<evidence type="ECO:0000313" key="4">
    <source>
        <dbReference type="EMBL" id="OGE90587.1"/>
    </source>
</evidence>
<evidence type="ECO:0000313" key="5">
    <source>
        <dbReference type="Proteomes" id="UP000177682"/>
    </source>
</evidence>
<dbReference type="Pfam" id="PF26514">
    <property type="entry name" value="DUF8173"/>
    <property type="match status" value="1"/>
</dbReference>
<organism evidence="4 5">
    <name type="scientific">Candidatus Doudnabacteria bacterium RIFCSPHIGHO2_12_FULL_48_16</name>
    <dbReference type="NCBI Taxonomy" id="1817838"/>
    <lineage>
        <taxon>Bacteria</taxon>
        <taxon>Candidatus Doudnaibacteriota</taxon>
    </lineage>
</organism>
<keyword evidence="1" id="KW-1133">Transmembrane helix</keyword>
<evidence type="ECO:0000256" key="2">
    <source>
        <dbReference type="SAM" id="SignalP"/>
    </source>
</evidence>
<feature type="transmembrane region" description="Helical" evidence="1">
    <location>
        <begin position="223"/>
        <end position="249"/>
    </location>
</feature>
<dbReference type="Proteomes" id="UP000177682">
    <property type="component" value="Unassembled WGS sequence"/>
</dbReference>
<keyword evidence="2" id="KW-0732">Signal</keyword>
<gene>
    <name evidence="4" type="ORF">A3E29_02210</name>
</gene>
<dbReference type="InterPro" id="IPR058486">
    <property type="entry name" value="DUF8173"/>
</dbReference>
<feature type="transmembrane region" description="Helical" evidence="1">
    <location>
        <begin position="270"/>
        <end position="290"/>
    </location>
</feature>
<proteinExistence type="predicted"/>
<feature type="domain" description="DUF8173" evidence="3">
    <location>
        <begin position="232"/>
        <end position="374"/>
    </location>
</feature>
<keyword evidence="1" id="KW-0472">Membrane</keyword>
<feature type="transmembrane region" description="Helical" evidence="1">
    <location>
        <begin position="337"/>
        <end position="364"/>
    </location>
</feature>
<feature type="signal peptide" evidence="2">
    <location>
        <begin position="1"/>
        <end position="23"/>
    </location>
</feature>
<keyword evidence="1" id="KW-0812">Transmembrane</keyword>
<reference evidence="4 5" key="1">
    <citation type="journal article" date="2016" name="Nat. Commun.">
        <title>Thousands of microbial genomes shed light on interconnected biogeochemical processes in an aquifer system.</title>
        <authorList>
            <person name="Anantharaman K."/>
            <person name="Brown C.T."/>
            <person name="Hug L.A."/>
            <person name="Sharon I."/>
            <person name="Castelle C.J."/>
            <person name="Probst A.J."/>
            <person name="Thomas B.C."/>
            <person name="Singh A."/>
            <person name="Wilkins M.J."/>
            <person name="Karaoz U."/>
            <person name="Brodie E.L."/>
            <person name="Williams K.H."/>
            <person name="Hubbard S.S."/>
            <person name="Banfield J.F."/>
        </authorList>
    </citation>
    <scope>NUCLEOTIDE SEQUENCE [LARGE SCALE GENOMIC DNA]</scope>
</reference>
<comment type="caution">
    <text evidence="4">The sequence shown here is derived from an EMBL/GenBank/DDBJ whole genome shotgun (WGS) entry which is preliminary data.</text>
</comment>
<protein>
    <recommendedName>
        <fullName evidence="3">DUF8173 domain-containing protein</fullName>
    </recommendedName>
</protein>
<evidence type="ECO:0000259" key="3">
    <source>
        <dbReference type="Pfam" id="PF26514"/>
    </source>
</evidence>
<evidence type="ECO:0000256" key="1">
    <source>
        <dbReference type="SAM" id="Phobius"/>
    </source>
</evidence>
<sequence>MKKFKVFGLAAVVLALAASPVLAAEFIAPESKTDANISTLQQDVHKNLYIAGAAVTINGKIQGDLAAAGGVVTVNGDVEKGLLLAGGNLNLNAAVGENARIAGGNVSINAPVGGDLLVGGGNITIAQKAKVGGDLVIGGGNVLLDADVAGNVKIGGGNVTINGKVSGNVEVMANQNLTFGPASQVLGKVSFKGPQEAVVKPGAKVGVITYTHINKRVAHRSGIIGLLIIGSLFKLIMLLVAAVVLAWLLPSKISAVVAEAKAKPWHSLGFGVLVVILSPILGVILMATVLGIYLGMIVFMIFGLLMIISAILSLFYVGNQVWSWYHRDAIANRWRDLGLGALITLILGFIPIVGWVILLVIWLITLGALKRYTYQEAFGK</sequence>
<dbReference type="EMBL" id="MFEY01000005">
    <property type="protein sequence ID" value="OGE90587.1"/>
    <property type="molecule type" value="Genomic_DNA"/>
</dbReference>
<feature type="chain" id="PRO_5009520432" description="DUF8173 domain-containing protein" evidence="2">
    <location>
        <begin position="24"/>
        <end position="380"/>
    </location>
</feature>
<accession>A0A1F5PL52</accession>
<dbReference type="AlphaFoldDB" id="A0A1F5PL52"/>
<name>A0A1F5PL52_9BACT</name>
<feature type="transmembrane region" description="Helical" evidence="1">
    <location>
        <begin position="296"/>
        <end position="317"/>
    </location>
</feature>